<evidence type="ECO:0000313" key="2">
    <source>
        <dbReference type="Proteomes" id="UP000193944"/>
    </source>
</evidence>
<dbReference type="Proteomes" id="UP000193944">
    <property type="component" value="Unassembled WGS sequence"/>
</dbReference>
<protein>
    <submittedName>
        <fullName evidence="1">Uncharacterized protein</fullName>
    </submittedName>
</protein>
<proteinExistence type="predicted"/>
<name>A0A1Y1X708_9FUNG</name>
<dbReference type="AlphaFoldDB" id="A0A1Y1X708"/>
<evidence type="ECO:0000313" key="1">
    <source>
        <dbReference type="EMBL" id="ORX81541.1"/>
    </source>
</evidence>
<reference evidence="1 2" key="2">
    <citation type="submission" date="2016-08" db="EMBL/GenBank/DDBJ databases">
        <title>Pervasive Adenine N6-methylation of Active Genes in Fungi.</title>
        <authorList>
            <consortium name="DOE Joint Genome Institute"/>
            <person name="Mondo S.J."/>
            <person name="Dannebaum R.O."/>
            <person name="Kuo R.C."/>
            <person name="Labutti K."/>
            <person name="Haridas S."/>
            <person name="Kuo A."/>
            <person name="Salamov A."/>
            <person name="Ahrendt S.R."/>
            <person name="Lipzen A."/>
            <person name="Sullivan W."/>
            <person name="Andreopoulos W.B."/>
            <person name="Clum A."/>
            <person name="Lindquist E."/>
            <person name="Daum C."/>
            <person name="Ramamoorthy G.K."/>
            <person name="Gryganskyi A."/>
            <person name="Culley D."/>
            <person name="Magnuson J.K."/>
            <person name="James T.Y."/>
            <person name="O'Malley M.A."/>
            <person name="Stajich J.E."/>
            <person name="Spatafora J.W."/>
            <person name="Visel A."/>
            <person name="Grigoriev I.V."/>
        </authorList>
    </citation>
    <scope>NUCLEOTIDE SEQUENCE [LARGE SCALE GENOMIC DNA]</scope>
    <source>
        <strain evidence="1 2">S4</strain>
    </source>
</reference>
<reference evidence="1 2" key="1">
    <citation type="submission" date="2016-08" db="EMBL/GenBank/DDBJ databases">
        <title>A Parts List for Fungal Cellulosomes Revealed by Comparative Genomics.</title>
        <authorList>
            <consortium name="DOE Joint Genome Institute"/>
            <person name="Haitjema C.H."/>
            <person name="Gilmore S.P."/>
            <person name="Henske J.K."/>
            <person name="Solomon K.V."/>
            <person name="De Groot R."/>
            <person name="Kuo A."/>
            <person name="Mondo S.J."/>
            <person name="Salamov A.A."/>
            <person name="Labutti K."/>
            <person name="Zhao Z."/>
            <person name="Chiniquy J."/>
            <person name="Barry K."/>
            <person name="Brewer H.M."/>
            <person name="Purvine S.O."/>
            <person name="Wright A.T."/>
            <person name="Boxma B."/>
            <person name="Van Alen T."/>
            <person name="Hackstein J.H."/>
            <person name="Baker S.E."/>
            <person name="Grigoriev I.V."/>
            <person name="O'Malley M.A."/>
        </authorList>
    </citation>
    <scope>NUCLEOTIDE SEQUENCE [LARGE SCALE GENOMIC DNA]</scope>
    <source>
        <strain evidence="1 2">S4</strain>
    </source>
</reference>
<dbReference type="SUPFAM" id="SSF48452">
    <property type="entry name" value="TPR-like"/>
    <property type="match status" value="1"/>
</dbReference>
<accession>A0A1Y1X708</accession>
<sequence>MEQFDKRCSQCDFYRCNIHSLPINEISQEFLKCFCSFMDYIWKIKNKTVFKIFVELILQYIDNEKINNYKVDQIIDKLIINVFKNDVILINDEITPDISEIPNTVSTNNKRNSNIINNRKFLSLQEKKDNKEHMTENYFTFKIFRLWLKENLNRISIKKLNYILNKINWYLDCFIFNSNEELLNELNELNPLSYETLYLKINNLFIKFKHEQIKLKKILNEIEMNLNLIKFSTETYSKVVYTLGAYYMHIFFQWNNKPSNKLIKFLNIFDFFTLDFLSKLKLYNKKWIESKLVSENNSSYTHNSNSKRLKFKNENNNDYLIHLKDILFDENIESILNLTTAKKLLLLYNYLLYLFEHKNPDINDINDRYLIQYILFIYIKIICFMLDKENQKDSLIIYQKLLQDISNNIFFSSKVIINNYNHNNKNKLLINQKQILNDNAKIISTSLRLFPYKNIIIIPTISNYYNIYILLFKKICNISFDQLENFEKQLITLKDIGIIFYDGWLLLSYAYYKLFSFKKSKKILKYCQKVLHYQKQQSLENNDINNYEINYFDSFIFMLQGCCYYNMKKYDNSIIKFKICIENNNFYEQSLWNLYLIYKQQNNIDTQMEILFILIQLIYQKDNLSSDIPINLIFLRMFQLLCENQSEEEILDFINNLCIKKDILFKFESEKKNKNKNNNENDICILSLFRIILRYLIDHKNIDKALEVFLIIKNKEPLDIVGIIYYSEILIYHQNNFKILLKGINILENIKDYISFINIFSNHYSNSNDNNNISLEEENKTIFSNELMKLLSDQNEDNKRKKGKNRIEIKDEDENNKFNIPVGFEQKNIQNHFKFIYQYMKSNQTTFDNFCNNTSNQNHILSIIHWNLSYGYYLTGNLNLAYSSSKNAYILEPNNINITYNYCILSLKLYGFNVHDKIAYEWKECRRNNYNNKDIKTSNEIKTV</sequence>
<dbReference type="Gene3D" id="1.25.40.10">
    <property type="entry name" value="Tetratricopeptide repeat domain"/>
    <property type="match status" value="1"/>
</dbReference>
<comment type="caution">
    <text evidence="1">The sequence shown here is derived from an EMBL/GenBank/DDBJ whole genome shotgun (WGS) entry which is preliminary data.</text>
</comment>
<organism evidence="1 2">
    <name type="scientific">Anaeromyces robustus</name>
    <dbReference type="NCBI Taxonomy" id="1754192"/>
    <lineage>
        <taxon>Eukaryota</taxon>
        <taxon>Fungi</taxon>
        <taxon>Fungi incertae sedis</taxon>
        <taxon>Chytridiomycota</taxon>
        <taxon>Chytridiomycota incertae sedis</taxon>
        <taxon>Neocallimastigomycetes</taxon>
        <taxon>Neocallimastigales</taxon>
        <taxon>Neocallimastigaceae</taxon>
        <taxon>Anaeromyces</taxon>
    </lineage>
</organism>
<gene>
    <name evidence="1" type="ORF">BCR32DRAFT_293216</name>
</gene>
<dbReference type="InterPro" id="IPR011990">
    <property type="entry name" value="TPR-like_helical_dom_sf"/>
</dbReference>
<dbReference type="OrthoDB" id="2145158at2759"/>
<keyword evidence="2" id="KW-1185">Reference proteome</keyword>
<dbReference type="EMBL" id="MCFG01000116">
    <property type="protein sequence ID" value="ORX81541.1"/>
    <property type="molecule type" value="Genomic_DNA"/>
</dbReference>